<gene>
    <name evidence="9" type="ORF">SAMN04487884_101106</name>
</gene>
<keyword evidence="4" id="KW-0964">Secreted</keyword>
<evidence type="ECO:0000313" key="10">
    <source>
        <dbReference type="Proteomes" id="UP000182584"/>
    </source>
</evidence>
<dbReference type="PROSITE" id="PS51257">
    <property type="entry name" value="PROKAR_LIPOPROTEIN"/>
    <property type="match status" value="1"/>
</dbReference>
<dbReference type="eggNOG" id="COG4290">
    <property type="taxonomic scope" value="Bacteria"/>
</dbReference>
<dbReference type="InterPro" id="IPR000026">
    <property type="entry name" value="N1-like"/>
</dbReference>
<dbReference type="GO" id="GO:0016787">
    <property type="term" value="F:hydrolase activity"/>
    <property type="evidence" value="ECO:0007669"/>
    <property type="project" value="UniProtKB-KW"/>
</dbReference>
<keyword evidence="5" id="KW-0540">Nuclease</keyword>
<dbReference type="OrthoDB" id="9803442at2"/>
<accession>A0A1H9KMF7</accession>
<dbReference type="GO" id="GO:0003723">
    <property type="term" value="F:RNA binding"/>
    <property type="evidence" value="ECO:0007669"/>
    <property type="project" value="InterPro"/>
</dbReference>
<sequence>MYNLKKILSVIIILAFGLTGCKAADIAVDRNAEKSAIADENSISGEDGSSTYDSTRTIDQIEESDGEKVEGSLGNEDKNLDDENVTSAAELDFLDEDGYYYDVESVVLYLDTYDHLPGNYITKSEAKALGWEGGSVEDYMEGGAIGGDRFGNREGILPDNSYTECDIDTDGESSRGAKRLVFTDDGQYYYTEDHYDSFTEIIIVDGEIEYGEVYN</sequence>
<protein>
    <recommendedName>
        <fullName evidence="3">Ribonuclease</fullName>
    </recommendedName>
</protein>
<reference evidence="9 10" key="1">
    <citation type="submission" date="2016-10" db="EMBL/GenBank/DDBJ databases">
        <authorList>
            <person name="de Groot N.N."/>
        </authorList>
    </citation>
    <scope>NUCLEOTIDE SEQUENCE [LARGE SCALE GENOMIC DNA]</scope>
    <source>
        <strain evidence="9 10">AR40</strain>
    </source>
</reference>
<evidence type="ECO:0000256" key="4">
    <source>
        <dbReference type="ARBA" id="ARBA00022525"/>
    </source>
</evidence>
<evidence type="ECO:0000256" key="8">
    <source>
        <dbReference type="SAM" id="SignalP"/>
    </source>
</evidence>
<evidence type="ECO:0000256" key="6">
    <source>
        <dbReference type="ARBA" id="ARBA00022801"/>
    </source>
</evidence>
<keyword evidence="6" id="KW-0378">Hydrolase</keyword>
<dbReference type="AlphaFoldDB" id="A0A1H9KMF7"/>
<evidence type="ECO:0000256" key="7">
    <source>
        <dbReference type="SAM" id="MobiDB-lite"/>
    </source>
</evidence>
<feature type="compositionally biased region" description="Basic and acidic residues" evidence="7">
    <location>
        <begin position="66"/>
        <end position="78"/>
    </location>
</feature>
<dbReference type="SUPFAM" id="SSF53933">
    <property type="entry name" value="Microbial ribonucleases"/>
    <property type="match status" value="1"/>
</dbReference>
<feature type="chain" id="PRO_5010340202" description="Ribonuclease" evidence="8">
    <location>
        <begin position="24"/>
        <end position="215"/>
    </location>
</feature>
<comment type="subcellular location">
    <subcellularLocation>
        <location evidence="1">Secreted</location>
    </subcellularLocation>
</comment>
<keyword evidence="8" id="KW-0732">Signal</keyword>
<comment type="similarity">
    <text evidence="2">Belongs to the ribonuclease N1/T1 family.</text>
</comment>
<dbReference type="Proteomes" id="UP000182584">
    <property type="component" value="Unassembled WGS sequence"/>
</dbReference>
<evidence type="ECO:0000256" key="2">
    <source>
        <dbReference type="ARBA" id="ARBA00009006"/>
    </source>
</evidence>
<feature type="signal peptide" evidence="8">
    <location>
        <begin position="1"/>
        <end position="23"/>
    </location>
</feature>
<feature type="region of interest" description="Disordered" evidence="7">
    <location>
        <begin position="59"/>
        <end position="80"/>
    </location>
</feature>
<evidence type="ECO:0000313" key="9">
    <source>
        <dbReference type="EMBL" id="SER00330.1"/>
    </source>
</evidence>
<dbReference type="GO" id="GO:0005576">
    <property type="term" value="C:extracellular region"/>
    <property type="evidence" value="ECO:0007669"/>
    <property type="project" value="UniProtKB-SubCell"/>
</dbReference>
<organism evidence="9 10">
    <name type="scientific">Butyrivibrio fibrisolvens</name>
    <dbReference type="NCBI Taxonomy" id="831"/>
    <lineage>
        <taxon>Bacteria</taxon>
        <taxon>Bacillati</taxon>
        <taxon>Bacillota</taxon>
        <taxon>Clostridia</taxon>
        <taxon>Lachnospirales</taxon>
        <taxon>Lachnospiraceae</taxon>
        <taxon>Butyrivibrio</taxon>
    </lineage>
</organism>
<dbReference type="InterPro" id="IPR001887">
    <property type="entry name" value="Barnase"/>
</dbReference>
<dbReference type="GO" id="GO:0004521">
    <property type="term" value="F:RNA endonuclease activity"/>
    <property type="evidence" value="ECO:0007669"/>
    <property type="project" value="InterPro"/>
</dbReference>
<evidence type="ECO:0000256" key="3">
    <source>
        <dbReference type="ARBA" id="ARBA00022214"/>
    </source>
</evidence>
<evidence type="ECO:0000256" key="1">
    <source>
        <dbReference type="ARBA" id="ARBA00004613"/>
    </source>
</evidence>
<dbReference type="Pfam" id="PF00545">
    <property type="entry name" value="Ribonuclease"/>
    <property type="match status" value="1"/>
</dbReference>
<name>A0A1H9KMF7_BUTFI</name>
<proteinExistence type="inferred from homology"/>
<dbReference type="Gene3D" id="3.10.450.30">
    <property type="entry name" value="Microbial ribonucleases"/>
    <property type="match status" value="1"/>
</dbReference>
<dbReference type="EMBL" id="FOGJ01000001">
    <property type="protein sequence ID" value="SER00330.1"/>
    <property type="molecule type" value="Genomic_DNA"/>
</dbReference>
<dbReference type="RefSeq" id="WP_074753720.1">
    <property type="nucleotide sequence ID" value="NZ_FOGJ01000001.1"/>
</dbReference>
<evidence type="ECO:0000256" key="5">
    <source>
        <dbReference type="ARBA" id="ARBA00022722"/>
    </source>
</evidence>
<dbReference type="PRINTS" id="PR00117">
    <property type="entry name" value="BARNASE"/>
</dbReference>
<dbReference type="InterPro" id="IPR016191">
    <property type="entry name" value="Ribonuclease/ribotoxin"/>
</dbReference>